<dbReference type="FunFam" id="2.60.40.10:FF:000244">
    <property type="entry name" value="carcinoembryonic antigen-related cell adhesion molecule 16"/>
    <property type="match status" value="2"/>
</dbReference>
<dbReference type="Pfam" id="PF13927">
    <property type="entry name" value="Ig_3"/>
    <property type="match status" value="4"/>
</dbReference>
<feature type="domain" description="Ig-like" evidence="8">
    <location>
        <begin position="259"/>
        <end position="344"/>
    </location>
</feature>
<evidence type="ECO:0000256" key="5">
    <source>
        <dbReference type="ARBA" id="ARBA00038222"/>
    </source>
</evidence>
<dbReference type="PANTHER" id="PTHR44337">
    <property type="entry name" value="CARCINOEMBRYONIC ANTIGEN-RELATED CELL ADHESION MOLECULE 8"/>
    <property type="match status" value="1"/>
</dbReference>
<evidence type="ECO:0000256" key="6">
    <source>
        <dbReference type="SAM" id="Phobius"/>
    </source>
</evidence>
<keyword evidence="2" id="KW-1015">Disulfide bond</keyword>
<keyword evidence="6" id="KW-0812">Transmembrane</keyword>
<evidence type="ECO:0000256" key="7">
    <source>
        <dbReference type="SAM" id="SignalP"/>
    </source>
</evidence>
<dbReference type="SMART" id="SM00408">
    <property type="entry name" value="IGc2"/>
    <property type="match status" value="4"/>
</dbReference>
<keyword evidence="4" id="KW-0393">Immunoglobulin domain</keyword>
<protein>
    <recommendedName>
        <fullName evidence="8">Ig-like domain-containing protein</fullName>
    </recommendedName>
</protein>
<sequence length="597" mass="65660">MGLADLWGHHWVGILLAASLLTMWSLPAAAQLTLDTNPFTTTQGEKDAVPSMSGTPWATQTHGRFIGLLAKPTISISQNTATEQMEQVTFYCYTKDANVTIQWFFKDVPLVFHERMQLSTDGKNLTILTVQREDSGIYKCEAQGFLHVHRSDPTFLTVNYGPDPFEIKLESGISSGEVVEVIEGSTVTLSVDTRSHPPPDYSWFLLNNSLPSSSMRTFTIQAVSKEHEGMYRCLVSNIATHLLRLSALEVRVLEMLTEPHIVPPTLNLVENASSVTLTCQTSHKEAGVLWFLRGQALLPNKHLVLSANNRSLVIHGLRRDDTGPYECEVWNWGSRARSKAVRLTISYGPDQVDITRGAASGAVSTVKAELNSSLTLYCQAESQPGAEFQWTLEHSTTVYMGQQLIIGTLTWEHQGVYNCMASNPLTQLARSASVLVTVVGPRSSLSARVIVGIALGILIFIALTAGLGYFLYNRNAKRFSRKKAEDPVQEAATPSSAEEPCAESCSNWPKAMYANLPEPQGQVGVKEMLPPDPLEQFYEKDPPSTASGYYCHGPRKPSSTVALDPLVPTLPKGNTESDYEVLVNPEQNIYCQINPSV</sequence>
<evidence type="ECO:0000256" key="1">
    <source>
        <dbReference type="ARBA" id="ARBA00022729"/>
    </source>
</evidence>
<dbReference type="Ensembl" id="ENSCAFT00030002862.1">
    <property type="protein sequence ID" value="ENSCAFP00030002542.1"/>
    <property type="gene ID" value="ENSCAFG00030001368.1"/>
</dbReference>
<feature type="signal peptide" evidence="7">
    <location>
        <begin position="1"/>
        <end position="30"/>
    </location>
</feature>
<dbReference type="InterPro" id="IPR003599">
    <property type="entry name" value="Ig_sub"/>
</dbReference>
<evidence type="ECO:0000313" key="10">
    <source>
        <dbReference type="Proteomes" id="UP000694429"/>
    </source>
</evidence>
<proteinExistence type="inferred from homology"/>
<keyword evidence="6" id="KW-0472">Membrane</keyword>
<keyword evidence="3" id="KW-0325">Glycoprotein</keyword>
<evidence type="ECO:0000256" key="2">
    <source>
        <dbReference type="ARBA" id="ARBA00023157"/>
    </source>
</evidence>
<dbReference type="InterPro" id="IPR003598">
    <property type="entry name" value="Ig_sub2"/>
</dbReference>
<dbReference type="SMART" id="SM00409">
    <property type="entry name" value="IG"/>
    <property type="match status" value="4"/>
</dbReference>
<dbReference type="Proteomes" id="UP000694429">
    <property type="component" value="Chromosome 1"/>
</dbReference>
<dbReference type="SUPFAM" id="SSF48726">
    <property type="entry name" value="Immunoglobulin"/>
    <property type="match status" value="4"/>
</dbReference>
<evidence type="ECO:0000259" key="8">
    <source>
        <dbReference type="PROSITE" id="PS50835"/>
    </source>
</evidence>
<name>A0A8C0LVZ5_CANLF</name>
<keyword evidence="1 7" id="KW-0732">Signal</keyword>
<keyword evidence="6" id="KW-1133">Transmembrane helix</keyword>
<feature type="transmembrane region" description="Helical" evidence="6">
    <location>
        <begin position="449"/>
        <end position="472"/>
    </location>
</feature>
<dbReference type="InterPro" id="IPR036179">
    <property type="entry name" value="Ig-like_dom_sf"/>
</dbReference>
<dbReference type="PROSITE" id="PS50835">
    <property type="entry name" value="IG_LIKE"/>
    <property type="match status" value="4"/>
</dbReference>
<evidence type="ECO:0000256" key="3">
    <source>
        <dbReference type="ARBA" id="ARBA00023180"/>
    </source>
</evidence>
<dbReference type="CDD" id="cd00096">
    <property type="entry name" value="Ig"/>
    <property type="match status" value="1"/>
</dbReference>
<feature type="domain" description="Ig-like" evidence="8">
    <location>
        <begin position="72"/>
        <end position="157"/>
    </location>
</feature>
<accession>A0A8C0LVZ5</accession>
<dbReference type="InterPro" id="IPR013783">
    <property type="entry name" value="Ig-like_fold"/>
</dbReference>
<dbReference type="Gene3D" id="2.60.40.10">
    <property type="entry name" value="Immunoglobulins"/>
    <property type="match status" value="4"/>
</dbReference>
<comment type="similarity">
    <text evidence="5">Belongs to the immunoglobulin superfamily. CEA family.</text>
</comment>
<dbReference type="PANTHER" id="PTHR44337:SF20">
    <property type="entry name" value="CARCINOEMBRYONIC ANTIGEN-RELATED CELL ADHESION MOLECULE 5-RELATED"/>
    <property type="match status" value="1"/>
</dbReference>
<feature type="domain" description="Ig-like" evidence="8">
    <location>
        <begin position="349"/>
        <end position="437"/>
    </location>
</feature>
<dbReference type="InterPro" id="IPR052598">
    <property type="entry name" value="IgSF_CEA-related"/>
</dbReference>
<organism evidence="9 10">
    <name type="scientific">Canis lupus familiaris</name>
    <name type="common">Dog</name>
    <name type="synonym">Canis familiaris</name>
    <dbReference type="NCBI Taxonomy" id="9615"/>
    <lineage>
        <taxon>Eukaryota</taxon>
        <taxon>Metazoa</taxon>
        <taxon>Chordata</taxon>
        <taxon>Craniata</taxon>
        <taxon>Vertebrata</taxon>
        <taxon>Euteleostomi</taxon>
        <taxon>Mammalia</taxon>
        <taxon>Eutheria</taxon>
        <taxon>Laurasiatheria</taxon>
        <taxon>Carnivora</taxon>
        <taxon>Caniformia</taxon>
        <taxon>Canidae</taxon>
        <taxon>Canis</taxon>
    </lineage>
</organism>
<evidence type="ECO:0000313" key="9">
    <source>
        <dbReference type="Ensembl" id="ENSCAFP00030002542.1"/>
    </source>
</evidence>
<reference evidence="9" key="2">
    <citation type="submission" date="2025-08" db="UniProtKB">
        <authorList>
            <consortium name="Ensembl"/>
        </authorList>
    </citation>
    <scope>IDENTIFICATION</scope>
</reference>
<feature type="chain" id="PRO_5034403856" description="Ig-like domain-containing protein" evidence="7">
    <location>
        <begin position="31"/>
        <end position="597"/>
    </location>
</feature>
<dbReference type="InterPro" id="IPR007110">
    <property type="entry name" value="Ig-like_dom"/>
</dbReference>
<feature type="domain" description="Ig-like" evidence="8">
    <location>
        <begin position="162"/>
        <end position="246"/>
    </location>
</feature>
<reference evidence="9" key="1">
    <citation type="submission" date="2019-03" db="EMBL/GenBank/DDBJ databases">
        <authorList>
            <person name="Warren W.C."/>
            <person name="Johnson G.S."/>
        </authorList>
    </citation>
    <scope>NUCLEOTIDE SEQUENCE [LARGE SCALE GENOMIC DNA]</scope>
    <source>
        <strain evidence="9">Basenji</strain>
    </source>
</reference>
<dbReference type="AlphaFoldDB" id="A0A8C0LVZ5"/>
<evidence type="ECO:0000256" key="4">
    <source>
        <dbReference type="ARBA" id="ARBA00023319"/>
    </source>
</evidence>